<dbReference type="Proteomes" id="UP001284601">
    <property type="component" value="Unassembled WGS sequence"/>
</dbReference>
<sequence length="325" mass="35273">MPRVLVTGAGGFIGAALAHRLVARGDETLLLGGPETDCWRLEDLRADAQVAAIDLCDAEAVDAVVGGFRPELMLHLAAHGAYSWQTSLERMVATNLVGLTHLADAAARYDVRALVNAGSSSEYGWKDHAPPESELPEPNSAYAFTKAAATLYCGWSARERGQALTTLRLYSVYGPWEEPRRLIPALVLNGMQRRLPPLVDPRVARDFVHVEDVIDAFLLAADVAVPGEGAVYNIGTGRQTTLGELAEIARTVFDIPAEPVWGDYPARSWDTDVWVADAGLASERLGWRPRWSLADGLAAMASWFHERPGLLPRYGDPAVEAPTRP</sequence>
<dbReference type="InterPro" id="IPR036291">
    <property type="entry name" value="NAD(P)-bd_dom_sf"/>
</dbReference>
<dbReference type="Pfam" id="PF01370">
    <property type="entry name" value="Epimerase"/>
    <property type="match status" value="1"/>
</dbReference>
<dbReference type="Gene3D" id="3.40.50.720">
    <property type="entry name" value="NAD(P)-binding Rossmann-like Domain"/>
    <property type="match status" value="1"/>
</dbReference>
<evidence type="ECO:0000256" key="1">
    <source>
        <dbReference type="ARBA" id="ARBA00007637"/>
    </source>
</evidence>
<evidence type="ECO:0000259" key="2">
    <source>
        <dbReference type="Pfam" id="PF01370"/>
    </source>
</evidence>
<evidence type="ECO:0000313" key="4">
    <source>
        <dbReference type="Proteomes" id="UP001284601"/>
    </source>
</evidence>
<dbReference type="SUPFAM" id="SSF51735">
    <property type="entry name" value="NAD(P)-binding Rossmann-fold domains"/>
    <property type="match status" value="1"/>
</dbReference>
<comment type="caution">
    <text evidence="3">The sequence shown here is derived from an EMBL/GenBank/DDBJ whole genome shotgun (WGS) entry which is preliminary data.</text>
</comment>
<name>A0ABU4HS56_9ACTN</name>
<reference evidence="4" key="1">
    <citation type="submission" date="2023-07" db="EMBL/GenBank/DDBJ databases">
        <title>Conexibacter stalactiti sp. nov., isolated from stalactites in a lava cave and emended description of the genus Conexibacter.</title>
        <authorList>
            <person name="Lee S.D."/>
        </authorList>
    </citation>
    <scope>NUCLEOTIDE SEQUENCE [LARGE SCALE GENOMIC DNA]</scope>
    <source>
        <strain evidence="4">KCTC 39840</strain>
    </source>
</reference>
<dbReference type="EMBL" id="JAWSTH010000048">
    <property type="protein sequence ID" value="MDW5596161.1"/>
    <property type="molecule type" value="Genomic_DNA"/>
</dbReference>
<evidence type="ECO:0000313" key="3">
    <source>
        <dbReference type="EMBL" id="MDW5596161.1"/>
    </source>
</evidence>
<proteinExistence type="inferred from homology"/>
<reference evidence="3 4" key="2">
    <citation type="submission" date="2023-10" db="EMBL/GenBank/DDBJ databases">
        <authorList>
            <person name="Han X.F."/>
        </authorList>
    </citation>
    <scope>NUCLEOTIDE SEQUENCE [LARGE SCALE GENOMIC DNA]</scope>
    <source>
        <strain evidence="3 4">KCTC 39840</strain>
    </source>
</reference>
<gene>
    <name evidence="3" type="ORF">R7226_17570</name>
</gene>
<accession>A0ABU4HS56</accession>
<dbReference type="PANTHER" id="PTHR43000">
    <property type="entry name" value="DTDP-D-GLUCOSE 4,6-DEHYDRATASE-RELATED"/>
    <property type="match status" value="1"/>
</dbReference>
<dbReference type="RefSeq" id="WP_318598541.1">
    <property type="nucleotide sequence ID" value="NZ_JAWSTH010000048.1"/>
</dbReference>
<protein>
    <submittedName>
        <fullName evidence="3">NAD-dependent epimerase/dehydratase family protein</fullName>
    </submittedName>
</protein>
<organism evidence="3 4">
    <name type="scientific">Conexibacter stalactiti</name>
    <dbReference type="NCBI Taxonomy" id="1940611"/>
    <lineage>
        <taxon>Bacteria</taxon>
        <taxon>Bacillati</taxon>
        <taxon>Actinomycetota</taxon>
        <taxon>Thermoleophilia</taxon>
        <taxon>Solirubrobacterales</taxon>
        <taxon>Conexibacteraceae</taxon>
        <taxon>Conexibacter</taxon>
    </lineage>
</organism>
<feature type="domain" description="NAD-dependent epimerase/dehydratase" evidence="2">
    <location>
        <begin position="4"/>
        <end position="235"/>
    </location>
</feature>
<comment type="similarity">
    <text evidence="1">Belongs to the NAD(P)-dependent epimerase/dehydratase family.</text>
</comment>
<dbReference type="InterPro" id="IPR001509">
    <property type="entry name" value="Epimerase_deHydtase"/>
</dbReference>
<keyword evidence="4" id="KW-1185">Reference proteome</keyword>